<dbReference type="Proteomes" id="UP001644750">
    <property type="component" value="Unassembled WGS sequence"/>
</dbReference>
<accession>A0ABX2HZX9</accession>
<reference evidence="1 2" key="1">
    <citation type="journal article" date="2020" name="Cell Host Microbe">
        <title>Functional and Genomic Variation between Human-Derived Isolates of Lachnospiraceae Reveals Inter- and Intra-Species Diversity.</title>
        <authorList>
            <person name="Sorbara M.T."/>
            <person name="Littmann E.R."/>
            <person name="Fontana E."/>
            <person name="Moody T.U."/>
            <person name="Kohout C.E."/>
            <person name="Gjonbalaj M."/>
            <person name="Eaton V."/>
            <person name="Seok R."/>
            <person name="Leiner I.M."/>
            <person name="Pamer E.G."/>
        </authorList>
    </citation>
    <scope>NUCLEOTIDE SEQUENCE [LARGE SCALE GENOMIC DNA]</scope>
    <source>
        <strain evidence="1 2">MSK.14.57</strain>
    </source>
</reference>
<sequence length="88" mass="9996">MKYTLTYRRGNISRGGDCVRQCGRGFPMVRMTYDSLTKFRMYGSIGMTCRNAGASDQMMCVRGRVKFVCAEIPCMFTGHTFHKKCTQG</sequence>
<proteinExistence type="predicted"/>
<evidence type="ECO:0000313" key="2">
    <source>
        <dbReference type="Proteomes" id="UP001644750"/>
    </source>
</evidence>
<keyword evidence="2" id="KW-1185">Reference proteome</keyword>
<evidence type="ECO:0000313" key="1">
    <source>
        <dbReference type="EMBL" id="NSJ80314.1"/>
    </source>
</evidence>
<dbReference type="RefSeq" id="WP_044924149.1">
    <property type="nucleotide sequence ID" value="NZ_DAWEEE010000015.1"/>
</dbReference>
<name>A0ABX2HZX9_ANAHA</name>
<dbReference type="EMBL" id="JAAITB010000028">
    <property type="protein sequence ID" value="NSJ80314.1"/>
    <property type="molecule type" value="Genomic_DNA"/>
</dbReference>
<organism evidence="1 2">
    <name type="scientific">Anaerostipes hadrus</name>
    <dbReference type="NCBI Taxonomy" id="649756"/>
    <lineage>
        <taxon>Bacteria</taxon>
        <taxon>Bacillati</taxon>
        <taxon>Bacillota</taxon>
        <taxon>Clostridia</taxon>
        <taxon>Lachnospirales</taxon>
        <taxon>Lachnospiraceae</taxon>
        <taxon>Anaerostipes</taxon>
    </lineage>
</organism>
<gene>
    <name evidence="1" type="ORF">G5A72_12125</name>
</gene>
<comment type="caution">
    <text evidence="1">The sequence shown here is derived from an EMBL/GenBank/DDBJ whole genome shotgun (WGS) entry which is preliminary data.</text>
</comment>
<protein>
    <submittedName>
        <fullName evidence="1">Uncharacterized protein</fullName>
    </submittedName>
</protein>